<evidence type="ECO:0000313" key="1">
    <source>
        <dbReference type="EMBL" id="AOY90161.1"/>
    </source>
</evidence>
<name>A0A1D9GRM1_9GAMM</name>
<evidence type="ECO:0000313" key="2">
    <source>
        <dbReference type="Proteomes" id="UP000177445"/>
    </source>
</evidence>
<dbReference type="AlphaFoldDB" id="A0A1D9GRM1"/>
<dbReference type="Pfam" id="PF16234">
    <property type="entry name" value="DUF4892"/>
    <property type="match status" value="1"/>
</dbReference>
<organism evidence="1 2">
    <name type="scientific">Marinobacter salinus</name>
    <dbReference type="NCBI Taxonomy" id="1874317"/>
    <lineage>
        <taxon>Bacteria</taxon>
        <taxon>Pseudomonadati</taxon>
        <taxon>Pseudomonadota</taxon>
        <taxon>Gammaproteobacteria</taxon>
        <taxon>Pseudomonadales</taxon>
        <taxon>Marinobacteraceae</taxon>
        <taxon>Marinobacter</taxon>
    </lineage>
</organism>
<gene>
    <name evidence="1" type="ORF">BKP64_04935</name>
</gene>
<protein>
    <submittedName>
        <fullName evidence="1">DUF4892 domain-containing protein</fullName>
    </submittedName>
</protein>
<dbReference type="Proteomes" id="UP000177445">
    <property type="component" value="Chromosome"/>
</dbReference>
<proteinExistence type="predicted"/>
<dbReference type="KEGG" id="msq:BKP64_04935"/>
<accession>A0A1D9GRM1</accession>
<dbReference type="InterPro" id="IPR032608">
    <property type="entry name" value="DUF4892"/>
</dbReference>
<dbReference type="EMBL" id="CP017715">
    <property type="protein sequence ID" value="AOY90161.1"/>
    <property type="molecule type" value="Genomic_DNA"/>
</dbReference>
<dbReference type="STRING" id="1874317.BKP64_04935"/>
<dbReference type="RefSeq" id="WP_070973563.1">
    <property type="nucleotide sequence ID" value="NZ_CP017715.1"/>
</dbReference>
<sequence>MPEPFPQSTLELTKPISSPGHLVLFSPVREVNNEIRSETLARLPVTGEGRLYEIARDSSREKARDHYIRLLQGRGAQILYECTGIGCGRSNVWANQIFGQRELYGRDSGQDYLVAGTTADDGSRWLTLVYTVTRGNLREYVWVEHLEVGPGVTIPGLGSVDGRIHGPVIVPWQGGITYRFDWSATDRRKISEWAASDGAIVVLAGFSSLAEDETLEQSLARARQATESLSEVLAKTGVSGAQQKLIIVGPAIVFADPERQGDRVEVTVIAR</sequence>
<keyword evidence="2" id="KW-1185">Reference proteome</keyword>
<reference evidence="1 2" key="1">
    <citation type="submission" date="2016-10" db="EMBL/GenBank/DDBJ databases">
        <title>Marinobacter salinus sp. nov., a moderately halophilic bacterium isolated from a tidal flat environment.</title>
        <authorList>
            <person name="Park S.-J."/>
        </authorList>
    </citation>
    <scope>NUCLEOTIDE SEQUENCE [LARGE SCALE GENOMIC DNA]</scope>
    <source>
        <strain evidence="1 2">Hb8</strain>
    </source>
</reference>